<comment type="caution">
    <text evidence="1">The sequence shown here is derived from an EMBL/GenBank/DDBJ whole genome shotgun (WGS) entry which is preliminary data.</text>
</comment>
<name>A0ACB8SA05_9AGAM</name>
<evidence type="ECO:0000313" key="1">
    <source>
        <dbReference type="EMBL" id="KAI0052720.1"/>
    </source>
</evidence>
<dbReference type="Proteomes" id="UP000814033">
    <property type="component" value="Unassembled WGS sequence"/>
</dbReference>
<dbReference type="EMBL" id="MU275844">
    <property type="protein sequence ID" value="KAI0052720.1"/>
    <property type="molecule type" value="Genomic_DNA"/>
</dbReference>
<accession>A0ACB8SA05</accession>
<evidence type="ECO:0000313" key="2">
    <source>
        <dbReference type="Proteomes" id="UP000814033"/>
    </source>
</evidence>
<gene>
    <name evidence="1" type="ORF">FA95DRAFT_1258418</name>
</gene>
<proteinExistence type="predicted"/>
<keyword evidence="2" id="KW-1185">Reference proteome</keyword>
<organism evidence="1 2">
    <name type="scientific">Auriscalpium vulgare</name>
    <dbReference type="NCBI Taxonomy" id="40419"/>
    <lineage>
        <taxon>Eukaryota</taxon>
        <taxon>Fungi</taxon>
        <taxon>Dikarya</taxon>
        <taxon>Basidiomycota</taxon>
        <taxon>Agaricomycotina</taxon>
        <taxon>Agaricomycetes</taxon>
        <taxon>Russulales</taxon>
        <taxon>Auriscalpiaceae</taxon>
        <taxon>Auriscalpium</taxon>
    </lineage>
</organism>
<reference evidence="1" key="1">
    <citation type="submission" date="2021-02" db="EMBL/GenBank/DDBJ databases">
        <authorList>
            <consortium name="DOE Joint Genome Institute"/>
            <person name="Ahrendt S."/>
            <person name="Looney B.P."/>
            <person name="Miyauchi S."/>
            <person name="Morin E."/>
            <person name="Drula E."/>
            <person name="Courty P.E."/>
            <person name="Chicoki N."/>
            <person name="Fauchery L."/>
            <person name="Kohler A."/>
            <person name="Kuo A."/>
            <person name="Labutti K."/>
            <person name="Pangilinan J."/>
            <person name="Lipzen A."/>
            <person name="Riley R."/>
            <person name="Andreopoulos W."/>
            <person name="He G."/>
            <person name="Johnson J."/>
            <person name="Barry K.W."/>
            <person name="Grigoriev I.V."/>
            <person name="Nagy L."/>
            <person name="Hibbett D."/>
            <person name="Henrissat B."/>
            <person name="Matheny P.B."/>
            <person name="Labbe J."/>
            <person name="Martin F."/>
        </authorList>
    </citation>
    <scope>NUCLEOTIDE SEQUENCE</scope>
    <source>
        <strain evidence="1">FP105234-sp</strain>
    </source>
</reference>
<protein>
    <submittedName>
        <fullName evidence="1">Uncharacterized protein</fullName>
    </submittedName>
</protein>
<reference evidence="1" key="2">
    <citation type="journal article" date="2022" name="New Phytol.">
        <title>Evolutionary transition to the ectomycorrhizal habit in the genomes of a hyperdiverse lineage of mushroom-forming fungi.</title>
        <authorList>
            <person name="Looney B."/>
            <person name="Miyauchi S."/>
            <person name="Morin E."/>
            <person name="Drula E."/>
            <person name="Courty P.E."/>
            <person name="Kohler A."/>
            <person name="Kuo A."/>
            <person name="LaButti K."/>
            <person name="Pangilinan J."/>
            <person name="Lipzen A."/>
            <person name="Riley R."/>
            <person name="Andreopoulos W."/>
            <person name="He G."/>
            <person name="Johnson J."/>
            <person name="Nolan M."/>
            <person name="Tritt A."/>
            <person name="Barry K.W."/>
            <person name="Grigoriev I.V."/>
            <person name="Nagy L.G."/>
            <person name="Hibbett D."/>
            <person name="Henrissat B."/>
            <person name="Matheny P.B."/>
            <person name="Labbe J."/>
            <person name="Martin F.M."/>
        </authorList>
    </citation>
    <scope>NUCLEOTIDE SEQUENCE</scope>
    <source>
        <strain evidence="1">FP105234-sp</strain>
    </source>
</reference>
<sequence>MATLQDRPFSKDYSGLINQSVIAGSLMLLLFTAHEVMKRKRRGKAKPGPGLGTVETWEFGYLYQGRSWAKNPSPPSPNTYPLAWVQQVLKFPDDDINELRGVDAALYIRFLRGCTWFAFLHTCTTMPILLPIHLHFSDDSFSPPRSMTRASISALVTTGKGKSLLWIHLILLFWVTFTWIFTLLWICRGAFLYRRAHILAAAERAASANEAERQSQYHPHPHPQFPFQAVPTLDDDKSNRGLRLRTVMVTNLPLTLRSEKELAEYFQYYLSRPIEKPAVAITSSVQPGFVNKSAGFLFNRAKHIPEHLPHLHRPGAESSDLAPSAVSAQPEPQDVPVISRVVIARKLTELAARLEKREEILRRLETAHIGLARRVLLAVKRALDEREGVKHLSKRVADYLKPSFRRLSQDSPTSKESQAHADMDLLISAMQPFIEEFGLRGHPPKTSYTADPNRRTIWEALNALPRRILQPYQPLFHLSTLFRGKTVPAIDYYTAKLTLLSTLITENRSHPPAEYAPVSTAFVTFATPKDARRACKYLAVHPNNPLTCVVSMAPSYEDLDWTRIMKSTYKAEFIKDWVVNVGVWVFTLAWLFPVSLFVTLVSIQNISAFWPGLYHYLQHHPWEEELIQSFLPTLLVSLLTLLIPVLLLLIAKKAHTIVTLSELHDRIMTRYYKFLIVNVLVFFCVGTATLQSFLVSFASKGGKNILNIVASSFPSAGPFYVGWLIFTTGIHASLEIALFGLPLFMYPSTMRQVTPRKRNVRIRPRTFNYYYWLPNHLLIIHVLLLFSVLNPLVIPFAWIYFIVDKTVIKNQLIHVYAKNYEGNGRTILIRLIRYSLDGLVLAQAVFLAYMAVLRKEVNVALSGVLIVFTVVVKVVMTRLCRAKLERDDLLEANIICGQQDDGDSEPDDPNDIDNPRRDETDLERALPGSSRLWKTWRLSTRFPFSYATFPRPHRALRRPENPFPLTNDKGVLKDAAETRTAEFSPSGRKTSKAALNGSVLNGNATNGDKLPLTAIKIRTTNVTLPPLVSPHALHPTWDDESDVGHPYDNPYYSQPISSTLWLPRDPCGVLNLDDTVDVRTSLTTTVSVDALLEAWAAAASPIDETPLQSVTPDDPTRQNLLPLPRRLSGNEDIQLPSQIASRINALPDIDIALEPRASIFGQARRASRSSFGTNLTGSSWRRRMRDINSSTDGTSRIYSERHFRGSQTSVGFGQPLGRALTHDPGVGLRTEGRARIAFASTSALPLGYATQDVELGLVTSQEAVVEEAIVEERQDVEDRRREEHAEAQQQMKEHPWWSRWFFAKAS</sequence>